<evidence type="ECO:0000313" key="1">
    <source>
        <dbReference type="EMBL" id="KRX16026.1"/>
    </source>
</evidence>
<gene>
    <name evidence="1" type="ORF">T07_6557</name>
</gene>
<keyword evidence="2" id="KW-1185">Reference proteome</keyword>
<protein>
    <submittedName>
        <fullName evidence="1">Uncharacterized protein</fullName>
    </submittedName>
</protein>
<dbReference type="AlphaFoldDB" id="A0A0V0RP13"/>
<comment type="caution">
    <text evidence="1">The sequence shown here is derived from an EMBL/GenBank/DDBJ whole genome shotgun (WGS) entry which is preliminary data.</text>
</comment>
<reference evidence="1 2" key="1">
    <citation type="submission" date="2015-01" db="EMBL/GenBank/DDBJ databases">
        <title>Evolution of Trichinella species and genotypes.</title>
        <authorList>
            <person name="Korhonen P.K."/>
            <person name="Edoardo P."/>
            <person name="Giuseppe L.R."/>
            <person name="Gasser R.B."/>
        </authorList>
    </citation>
    <scope>NUCLEOTIDE SEQUENCE [LARGE SCALE GENOMIC DNA]</scope>
    <source>
        <strain evidence="1">ISS37</strain>
    </source>
</reference>
<evidence type="ECO:0000313" key="2">
    <source>
        <dbReference type="Proteomes" id="UP000054630"/>
    </source>
</evidence>
<organism evidence="1 2">
    <name type="scientific">Trichinella nelsoni</name>
    <dbReference type="NCBI Taxonomy" id="6336"/>
    <lineage>
        <taxon>Eukaryota</taxon>
        <taxon>Metazoa</taxon>
        <taxon>Ecdysozoa</taxon>
        <taxon>Nematoda</taxon>
        <taxon>Enoplea</taxon>
        <taxon>Dorylaimia</taxon>
        <taxon>Trichinellida</taxon>
        <taxon>Trichinellidae</taxon>
        <taxon>Trichinella</taxon>
    </lineage>
</organism>
<dbReference type="EMBL" id="JYDL01000116">
    <property type="protein sequence ID" value="KRX16026.1"/>
    <property type="molecule type" value="Genomic_DNA"/>
</dbReference>
<accession>A0A0V0RP13</accession>
<name>A0A0V0RP13_9BILA</name>
<proteinExistence type="predicted"/>
<dbReference type="Proteomes" id="UP000054630">
    <property type="component" value="Unassembled WGS sequence"/>
</dbReference>
<sequence>MNKLTSEFQILNPTVNDSNIFPNCIDCTSDGAALNGVDNYDAVYFDNRNRFLLFATVAEK</sequence>